<reference evidence="2 3" key="1">
    <citation type="submission" date="2019-08" db="EMBL/GenBank/DDBJ databases">
        <title>Hyperibacter terrae gen. nov., sp. nov. and Hyperibacter viscosus sp. nov., two new members in the family Rhodospirillaceae isolated from the rhizosphere of Hypericum perforatum.</title>
        <authorList>
            <person name="Noviana Z."/>
        </authorList>
    </citation>
    <scope>NUCLEOTIDE SEQUENCE [LARGE SCALE GENOMIC DNA]</scope>
    <source>
        <strain evidence="2 3">R5959</strain>
    </source>
</reference>
<gene>
    <name evidence="2" type="ORF">FRZ61_01480</name>
</gene>
<sequence>MRVLYYSDIHIELRESETRIPWCDKYPLDLGPDLSSFVGKTDLVVLAGDIGPIRPRRDVSAYLYAMQVSEHLSCPVVLIPGNHEYYGGCFLQDRQAILQQSNQRVFILDRGVAHVQFPGIVLRVLGATLWTDYCLTGNQVLAMHDALRGLSDHRLIKMEKGAPFLPDHALQEHMQTRRWLGEELAEAHNGPTIVVTHHVPHPLAVNPKFGLNDRLAPAFTTDCSELIHAAARARVKAWIYGHNHASQVCEANGVLLMSAQLGYPREVTRWTGPGTVDIG</sequence>
<dbReference type="PANTHER" id="PTHR37844:SF2">
    <property type="entry name" value="SER_THR PROTEIN PHOSPHATASE SUPERFAMILY (AFU_ORTHOLOGUE AFUA_1G14840)"/>
    <property type="match status" value="1"/>
</dbReference>
<dbReference type="EMBL" id="CP042582">
    <property type="protein sequence ID" value="QEX20232.1"/>
    <property type="molecule type" value="Genomic_DNA"/>
</dbReference>
<protein>
    <submittedName>
        <fullName evidence="2">Serine/threonine protein phosphatase</fullName>
    </submittedName>
</protein>
<dbReference type="SUPFAM" id="SSF56300">
    <property type="entry name" value="Metallo-dependent phosphatases"/>
    <property type="match status" value="1"/>
</dbReference>
<accession>A0A5J6MRC4</accession>
<dbReference type="KEGG" id="hadh:FRZ61_01480"/>
<proteinExistence type="predicted"/>
<dbReference type="GO" id="GO:0016787">
    <property type="term" value="F:hydrolase activity"/>
    <property type="evidence" value="ECO:0007669"/>
    <property type="project" value="InterPro"/>
</dbReference>
<feature type="domain" description="Calcineurin-like phosphoesterase" evidence="1">
    <location>
        <begin position="1"/>
        <end position="245"/>
    </location>
</feature>
<dbReference type="Proteomes" id="UP000325797">
    <property type="component" value="Chromosome"/>
</dbReference>
<keyword evidence="3" id="KW-1185">Reference proteome</keyword>
<dbReference type="Gene3D" id="3.60.21.10">
    <property type="match status" value="1"/>
</dbReference>
<dbReference type="RefSeq" id="WP_191909232.1">
    <property type="nucleotide sequence ID" value="NZ_CP042582.1"/>
</dbReference>
<dbReference type="PANTHER" id="PTHR37844">
    <property type="entry name" value="SER/THR PROTEIN PHOSPHATASE SUPERFAMILY (AFU_ORTHOLOGUE AFUA_1G14840)"/>
    <property type="match status" value="1"/>
</dbReference>
<evidence type="ECO:0000259" key="1">
    <source>
        <dbReference type="Pfam" id="PF00149"/>
    </source>
</evidence>
<dbReference type="InterPro" id="IPR004843">
    <property type="entry name" value="Calcineurin-like_PHP"/>
</dbReference>
<evidence type="ECO:0000313" key="3">
    <source>
        <dbReference type="Proteomes" id="UP000325797"/>
    </source>
</evidence>
<evidence type="ECO:0000313" key="2">
    <source>
        <dbReference type="EMBL" id="QEX20232.1"/>
    </source>
</evidence>
<dbReference type="InterPro" id="IPR029052">
    <property type="entry name" value="Metallo-depent_PP-like"/>
</dbReference>
<dbReference type="AlphaFoldDB" id="A0A5J6MRC4"/>
<organism evidence="2 3">
    <name type="scientific">Hypericibacter adhaerens</name>
    <dbReference type="NCBI Taxonomy" id="2602016"/>
    <lineage>
        <taxon>Bacteria</taxon>
        <taxon>Pseudomonadati</taxon>
        <taxon>Pseudomonadota</taxon>
        <taxon>Alphaproteobacteria</taxon>
        <taxon>Rhodospirillales</taxon>
        <taxon>Dongiaceae</taxon>
        <taxon>Hypericibacter</taxon>
    </lineage>
</organism>
<name>A0A5J6MRC4_9PROT</name>
<dbReference type="Pfam" id="PF00149">
    <property type="entry name" value="Metallophos"/>
    <property type="match status" value="1"/>
</dbReference>